<name>A0A7K0KDM7_9BACT</name>
<organism evidence="2 3">
    <name type="scientific">Hallella mizrahii</name>
    <dbReference type="NCBI Taxonomy" id="2606637"/>
    <lineage>
        <taxon>Bacteria</taxon>
        <taxon>Pseudomonadati</taxon>
        <taxon>Bacteroidota</taxon>
        <taxon>Bacteroidia</taxon>
        <taxon>Bacteroidales</taxon>
        <taxon>Prevotellaceae</taxon>
        <taxon>Hallella</taxon>
    </lineage>
</organism>
<sequence>MLQIMLMMVCGIIIGRTLRHRKLRWLSPLTTVLIWILLFLLGLEVGGDQTILHSISRLGKDALLLAAGGAVGSAVAANRLWHYAGKSKGGQE</sequence>
<dbReference type="Pfam" id="PF03956">
    <property type="entry name" value="Lys_export"/>
    <property type="match status" value="1"/>
</dbReference>
<feature type="transmembrane region" description="Helical" evidence="1">
    <location>
        <begin position="63"/>
        <end position="81"/>
    </location>
</feature>
<reference evidence="2 3" key="1">
    <citation type="submission" date="2019-08" db="EMBL/GenBank/DDBJ databases">
        <title>In-depth cultivation of the pig gut microbiome towards novel bacterial diversity and tailored functional studies.</title>
        <authorList>
            <person name="Wylensek D."/>
            <person name="Hitch T.C.A."/>
            <person name="Clavel T."/>
        </authorList>
    </citation>
    <scope>NUCLEOTIDE SEQUENCE [LARGE SCALE GENOMIC DNA]</scope>
    <source>
        <strain evidence="2 3">LKV-178-WT-2A</strain>
    </source>
</reference>
<evidence type="ECO:0000256" key="1">
    <source>
        <dbReference type="SAM" id="Phobius"/>
    </source>
</evidence>
<evidence type="ECO:0000313" key="3">
    <source>
        <dbReference type="Proteomes" id="UP000438914"/>
    </source>
</evidence>
<keyword evidence="1" id="KW-1133">Transmembrane helix</keyword>
<dbReference type="Proteomes" id="UP000438914">
    <property type="component" value="Unassembled WGS sequence"/>
</dbReference>
<comment type="caution">
    <text evidence="2">The sequence shown here is derived from an EMBL/GenBank/DDBJ whole genome shotgun (WGS) entry which is preliminary data.</text>
</comment>
<dbReference type="InterPro" id="IPR005642">
    <property type="entry name" value="LysO"/>
</dbReference>
<dbReference type="AlphaFoldDB" id="A0A7K0KDM7"/>
<accession>A0A7K0KDM7</accession>
<dbReference type="GO" id="GO:0015661">
    <property type="term" value="F:L-lysine efflux transmembrane transporter activity"/>
    <property type="evidence" value="ECO:0007669"/>
    <property type="project" value="InterPro"/>
</dbReference>
<keyword evidence="1" id="KW-0472">Membrane</keyword>
<dbReference type="RefSeq" id="WP_154533543.1">
    <property type="nucleotide sequence ID" value="NZ_VUNG01000007.1"/>
</dbReference>
<dbReference type="EMBL" id="VUNG01000007">
    <property type="protein sequence ID" value="MST83959.1"/>
    <property type="molecule type" value="Genomic_DNA"/>
</dbReference>
<protein>
    <submittedName>
        <fullName evidence="2">Lysine exporter LysO family protein</fullName>
    </submittedName>
</protein>
<gene>
    <name evidence="2" type="ORF">FYJ73_04635</name>
</gene>
<proteinExistence type="predicted"/>
<evidence type="ECO:0000313" key="2">
    <source>
        <dbReference type="EMBL" id="MST83959.1"/>
    </source>
</evidence>
<feature type="transmembrane region" description="Helical" evidence="1">
    <location>
        <begin position="25"/>
        <end position="43"/>
    </location>
</feature>
<keyword evidence="3" id="KW-1185">Reference proteome</keyword>
<keyword evidence="1" id="KW-0812">Transmembrane</keyword>